<dbReference type="PANTHER" id="PTHR31527">
    <property type="entry name" value="RE64534P"/>
    <property type="match status" value="1"/>
</dbReference>
<name>A0A4Y8RJA0_9HYPH</name>
<dbReference type="Pfam" id="PF09347">
    <property type="entry name" value="DUF1989"/>
    <property type="match status" value="1"/>
</dbReference>
<organism evidence="2 3">
    <name type="scientific">Jiella endophytica</name>
    <dbReference type="NCBI Taxonomy" id="2558362"/>
    <lineage>
        <taxon>Bacteria</taxon>
        <taxon>Pseudomonadati</taxon>
        <taxon>Pseudomonadota</taxon>
        <taxon>Alphaproteobacteria</taxon>
        <taxon>Hyphomicrobiales</taxon>
        <taxon>Aurantimonadaceae</taxon>
        <taxon>Jiella</taxon>
    </lineage>
</organism>
<gene>
    <name evidence="2" type="ORF">E3C22_11875</name>
</gene>
<dbReference type="EMBL" id="SOZD01000003">
    <property type="protein sequence ID" value="TFF23129.1"/>
    <property type="molecule type" value="Genomic_DNA"/>
</dbReference>
<dbReference type="InterPro" id="IPR018959">
    <property type="entry name" value="DUF1989"/>
</dbReference>
<evidence type="ECO:0000313" key="3">
    <source>
        <dbReference type="Proteomes" id="UP000298179"/>
    </source>
</evidence>
<dbReference type="Proteomes" id="UP000298179">
    <property type="component" value="Unassembled WGS sequence"/>
</dbReference>
<evidence type="ECO:0000259" key="1">
    <source>
        <dbReference type="Pfam" id="PF09347"/>
    </source>
</evidence>
<dbReference type="PANTHER" id="PTHR31527:SF0">
    <property type="entry name" value="RE64534P"/>
    <property type="match status" value="1"/>
</dbReference>
<keyword evidence="3" id="KW-1185">Reference proteome</keyword>
<dbReference type="OrthoDB" id="9772660at2"/>
<accession>A0A4Y8RJA0</accession>
<sequence>MTANGPLETIPARHGAALHLRRGQSVEIVNTHGTQVVDCWAFAADDLREYMSMEASRVWNQSFIPQVGDTFVTTRRRPILTVVADTSPGIHDTIMAACDCERYRLLGVEKDHRNCVDNMREAMADLGFADVPPILASFNVFMNIKVQADGHSLATLPTPCRPGDAITLRAEMDCIVALSACPQDIVPIQGGAANEPVDAHYRILEDGFAQILARPTWRP</sequence>
<protein>
    <submittedName>
        <fullName evidence="2">Urea carboxylase-associated family protein</fullName>
    </submittedName>
</protein>
<reference evidence="2 3" key="1">
    <citation type="submission" date="2019-03" db="EMBL/GenBank/DDBJ databases">
        <title>Jiella endophytica sp. nov., a novel endophytic bacterium isolated from root of Ficus microcarpa Linn. f.</title>
        <authorList>
            <person name="Tuo L."/>
        </authorList>
    </citation>
    <scope>NUCLEOTIDE SEQUENCE [LARGE SCALE GENOMIC DNA]</scope>
    <source>
        <strain evidence="2 3">CBS5Q-3</strain>
    </source>
</reference>
<dbReference type="AlphaFoldDB" id="A0A4Y8RJA0"/>
<comment type="caution">
    <text evidence="2">The sequence shown here is derived from an EMBL/GenBank/DDBJ whole genome shotgun (WGS) entry which is preliminary data.</text>
</comment>
<dbReference type="RefSeq" id="WP_134762234.1">
    <property type="nucleotide sequence ID" value="NZ_SOZD01000003.1"/>
</dbReference>
<feature type="domain" description="DUF1989" evidence="1">
    <location>
        <begin position="8"/>
        <end position="175"/>
    </location>
</feature>
<proteinExistence type="predicted"/>
<evidence type="ECO:0000313" key="2">
    <source>
        <dbReference type="EMBL" id="TFF23129.1"/>
    </source>
</evidence>